<protein>
    <submittedName>
        <fullName evidence="1">Uncharacterized protein</fullName>
    </submittedName>
</protein>
<name>A0A9W7F3L1_9STRA</name>
<dbReference type="EMBL" id="BRXY01000573">
    <property type="protein sequence ID" value="GMI00941.1"/>
    <property type="molecule type" value="Genomic_DNA"/>
</dbReference>
<dbReference type="OrthoDB" id="194423at2759"/>
<dbReference type="Proteomes" id="UP001165085">
    <property type="component" value="Unassembled WGS sequence"/>
</dbReference>
<evidence type="ECO:0000313" key="2">
    <source>
        <dbReference type="Proteomes" id="UP001165085"/>
    </source>
</evidence>
<evidence type="ECO:0000313" key="1">
    <source>
        <dbReference type="EMBL" id="GMI00941.1"/>
    </source>
</evidence>
<gene>
    <name evidence="1" type="ORF">TrST_g1765</name>
</gene>
<proteinExistence type="predicted"/>
<dbReference type="AlphaFoldDB" id="A0A9W7F3L1"/>
<comment type="caution">
    <text evidence="1">The sequence shown here is derived from an EMBL/GenBank/DDBJ whole genome shotgun (WGS) entry which is preliminary data.</text>
</comment>
<organism evidence="1 2">
    <name type="scientific">Triparma strigata</name>
    <dbReference type="NCBI Taxonomy" id="1606541"/>
    <lineage>
        <taxon>Eukaryota</taxon>
        <taxon>Sar</taxon>
        <taxon>Stramenopiles</taxon>
        <taxon>Ochrophyta</taxon>
        <taxon>Bolidophyceae</taxon>
        <taxon>Parmales</taxon>
        <taxon>Triparmaceae</taxon>
        <taxon>Triparma</taxon>
    </lineage>
</organism>
<reference evidence="2" key="1">
    <citation type="journal article" date="2023" name="Commun. Biol.">
        <title>Genome analysis of Parmales, the sister group of diatoms, reveals the evolutionary specialization of diatoms from phago-mixotrophs to photoautotrophs.</title>
        <authorList>
            <person name="Ban H."/>
            <person name="Sato S."/>
            <person name="Yoshikawa S."/>
            <person name="Yamada K."/>
            <person name="Nakamura Y."/>
            <person name="Ichinomiya M."/>
            <person name="Sato N."/>
            <person name="Blanc-Mathieu R."/>
            <person name="Endo H."/>
            <person name="Kuwata A."/>
            <person name="Ogata H."/>
        </authorList>
    </citation>
    <scope>NUCLEOTIDE SEQUENCE [LARGE SCALE GENOMIC DNA]</scope>
    <source>
        <strain evidence="2">NIES 3701</strain>
    </source>
</reference>
<accession>A0A9W7F3L1</accession>
<sequence>MELALLLLGPWICSREGSRSRRSLIWLTPLLPTGKGMTRQIDDMLDKTLQGGHRDAALSSGDDKVSVDQTNIRYCKGAQYCFKMSTEDVQVMVDTFGEKLGDVPWDEYYETFYVLGCAGDYGTAGSPCDMAGEGGTWDVSPELWPDENGNLVPSQSINATKLSALKLPLPKPQIWNIDYCCYDHFCDSEAFGLQPSGIAGICLGVLLSLLMIW</sequence>
<keyword evidence="2" id="KW-1185">Reference proteome</keyword>